<feature type="region of interest" description="Disordered" evidence="6">
    <location>
        <begin position="148"/>
        <end position="243"/>
    </location>
</feature>
<feature type="compositionally biased region" description="Polar residues" evidence="6">
    <location>
        <begin position="552"/>
        <end position="562"/>
    </location>
</feature>
<evidence type="ECO:0000256" key="4">
    <source>
        <dbReference type="ARBA" id="ARBA00023163"/>
    </source>
</evidence>
<keyword evidence="4" id="KW-0804">Transcription</keyword>
<comment type="similarity">
    <text evidence="2">Belongs to the SNF5 family.</text>
</comment>
<feature type="region of interest" description="Disordered" evidence="6">
    <location>
        <begin position="1"/>
        <end position="35"/>
    </location>
</feature>
<comment type="caution">
    <text evidence="7">The sequence shown here is derived from an EMBL/GenBank/DDBJ whole genome shotgun (WGS) entry which is preliminary data.</text>
</comment>
<proteinExistence type="inferred from homology"/>
<keyword evidence="3" id="KW-0805">Transcription regulation</keyword>
<dbReference type="EMBL" id="JMSN01000216">
    <property type="protein sequence ID" value="KDN35410.1"/>
    <property type="molecule type" value="Genomic_DNA"/>
</dbReference>
<dbReference type="GO" id="GO:0000228">
    <property type="term" value="C:nuclear chromosome"/>
    <property type="evidence" value="ECO:0007669"/>
    <property type="project" value="InterPro"/>
</dbReference>
<dbReference type="GeneID" id="25265531"/>
<dbReference type="OrthoDB" id="9834376at2759"/>
<feature type="compositionally biased region" description="Acidic residues" evidence="6">
    <location>
        <begin position="193"/>
        <end position="206"/>
    </location>
</feature>
<dbReference type="OMA" id="LEWDLCS"/>
<protein>
    <recommendedName>
        <fullName evidence="9">SNF5-domain-containing protein</fullName>
    </recommendedName>
</protein>
<comment type="subcellular location">
    <subcellularLocation>
        <location evidence="1">Nucleus</location>
    </subcellularLocation>
</comment>
<keyword evidence="8" id="KW-1185">Reference proteome</keyword>
<dbReference type="HOGENOM" id="CLU_020990_0_0_1"/>
<dbReference type="GO" id="GO:0006338">
    <property type="term" value="P:chromatin remodeling"/>
    <property type="evidence" value="ECO:0007669"/>
    <property type="project" value="InterPro"/>
</dbReference>
<dbReference type="STRING" id="1037660.A0A066VA21"/>
<evidence type="ECO:0000256" key="6">
    <source>
        <dbReference type="SAM" id="MobiDB-lite"/>
    </source>
</evidence>
<organism evidence="7 8">
    <name type="scientific">Tilletiaria anomala (strain ATCC 24038 / CBS 436.72 / UBC 951)</name>
    <dbReference type="NCBI Taxonomy" id="1037660"/>
    <lineage>
        <taxon>Eukaryota</taxon>
        <taxon>Fungi</taxon>
        <taxon>Dikarya</taxon>
        <taxon>Basidiomycota</taxon>
        <taxon>Ustilaginomycotina</taxon>
        <taxon>Exobasidiomycetes</taxon>
        <taxon>Georgefischeriales</taxon>
        <taxon>Tilletiariaceae</taxon>
        <taxon>Tilletiaria</taxon>
    </lineage>
</organism>
<evidence type="ECO:0000313" key="8">
    <source>
        <dbReference type="Proteomes" id="UP000027361"/>
    </source>
</evidence>
<evidence type="ECO:0000256" key="3">
    <source>
        <dbReference type="ARBA" id="ARBA00023015"/>
    </source>
</evidence>
<dbReference type="Pfam" id="PF04855">
    <property type="entry name" value="SNF5"/>
    <property type="match status" value="1"/>
</dbReference>
<dbReference type="InParanoid" id="A0A066VA21"/>
<evidence type="ECO:0000313" key="7">
    <source>
        <dbReference type="EMBL" id="KDN35410.1"/>
    </source>
</evidence>
<accession>A0A066VA21</accession>
<evidence type="ECO:0008006" key="9">
    <source>
        <dbReference type="Google" id="ProtNLM"/>
    </source>
</evidence>
<dbReference type="AlphaFoldDB" id="A0A066VA21"/>
<dbReference type="RefSeq" id="XP_013239787.1">
    <property type="nucleotide sequence ID" value="XM_013384333.1"/>
</dbReference>
<evidence type="ECO:0000256" key="5">
    <source>
        <dbReference type="ARBA" id="ARBA00023242"/>
    </source>
</evidence>
<dbReference type="Proteomes" id="UP000027361">
    <property type="component" value="Unassembled WGS sequence"/>
</dbReference>
<evidence type="ECO:0000256" key="1">
    <source>
        <dbReference type="ARBA" id="ARBA00004123"/>
    </source>
</evidence>
<dbReference type="PANTHER" id="PTHR10019">
    <property type="entry name" value="SNF5"/>
    <property type="match status" value="1"/>
</dbReference>
<name>A0A066VA21_TILAU</name>
<feature type="region of interest" description="Disordered" evidence="6">
    <location>
        <begin position="552"/>
        <end position="618"/>
    </location>
</feature>
<evidence type="ECO:0000256" key="2">
    <source>
        <dbReference type="ARBA" id="ARBA00010239"/>
    </source>
</evidence>
<keyword evidence="5" id="KW-0539">Nucleus</keyword>
<reference evidence="7 8" key="1">
    <citation type="submission" date="2014-05" db="EMBL/GenBank/DDBJ databases">
        <title>Draft genome sequence of a rare smut relative, Tilletiaria anomala UBC 951.</title>
        <authorList>
            <consortium name="DOE Joint Genome Institute"/>
            <person name="Toome M."/>
            <person name="Kuo A."/>
            <person name="Henrissat B."/>
            <person name="Lipzen A."/>
            <person name="Tritt A."/>
            <person name="Yoshinaga Y."/>
            <person name="Zane M."/>
            <person name="Barry K."/>
            <person name="Grigoriev I.V."/>
            <person name="Spatafora J.W."/>
            <person name="Aimea M.C."/>
        </authorList>
    </citation>
    <scope>NUCLEOTIDE SEQUENCE [LARGE SCALE GENOMIC DNA]</scope>
    <source>
        <strain evidence="7 8">UBC 951</strain>
    </source>
</reference>
<dbReference type="InterPro" id="IPR006939">
    <property type="entry name" value="SNF5"/>
</dbReference>
<gene>
    <name evidence="7" type="ORF">K437DRAFT_260377</name>
</gene>
<sequence>MSDRARRAVARGGSSGASPVATPGPSSAARLLPPGSGASIPGMSVGMAMGMPFPRVLPGTHHPYVMQPQLHNGYPAQYTPQQFLPMNANNANGFAAVQHQQQQQQQTVRPWPLSNTSAPVPPFHMIGKGQALHTTFPSRMKVGVTTLMQPTPEGPDLYVPPALPGRRGAEVSTRAGVQPRRAAAARTYYHEDSGEDDDEEEDESEEDARKGGQDAKAGTPAEGEAEEESKKNFLGLPPPGNKIMIQGVQRTRHEYYNEYDMSKAADHREYLIPIKIELETEGHHIKDVFTWNRNEKLTTPRQFAKIFLQDLDLPIDPYAEIIASSIEQQIQDAHVADIEIGPSSGGPWATADAAMGQSRASLPEAERQKDSRQWDWGLKENFKPAFCSPNKRRRLDHAQLNGHPHLNGVGAHGLEPILTDDGERLDVGEPEDDLRVIVDYEVQILRHHLRDRLEWDLCSPLTPERFADQIGKDLGLSGEARPLIANALREQLLNHKRVVIDMDLLGSGAAYDAALKEIEAAKEQEADAARRKLAGLPPLLSIPSHIRQEMGSSRFSTGTSTPVDEPDTSGTPADGEDTPSTSAISDLPSDLTRRTTRRFQSPASADAEDQETEQLMTPTMRRQRAEAVIADLLNRGPRPLQGAWRDWIESRDFGPLLELITEEELEKLEAEALRASR</sequence>
<feature type="region of interest" description="Disordered" evidence="6">
    <location>
        <begin position="344"/>
        <end position="367"/>
    </location>
</feature>